<keyword evidence="1" id="KW-0812">Transmembrane</keyword>
<reference evidence="3" key="1">
    <citation type="submission" date="2016-10" db="EMBL/GenBank/DDBJ databases">
        <authorList>
            <person name="Varghese N."/>
            <person name="Submissions S."/>
        </authorList>
    </citation>
    <scope>NUCLEOTIDE SEQUENCE [LARGE SCALE GENOMIC DNA]</scope>
    <source>
        <strain evidence="3">CGMCC 1.11101</strain>
    </source>
</reference>
<evidence type="ECO:0000313" key="3">
    <source>
        <dbReference type="Proteomes" id="UP000198867"/>
    </source>
</evidence>
<sequence>MIDENGTEAETENVEVAKKSPSKKKLIFAATTLAAVTGLVLAGCSAVPSGNGGGSSEGEPQRGVFEFQTNAYGSEGELTIRIPEALIKAAGSDADGLLVGQLTAKARELDSSKFCAVSLAIDYRGDGLDALDEPSMTEKEHSEHAKSELEFQLRREFGVSTVEEAKAQNPAEWVDEIVAGADIGEYEAKHDWAPLNASPVADLDTSDPQSGEYISDDSKTVTFVQQCATSPNDDETTDAIGFPVQTGGKIKTFASIEINVMKNGTLGIMEAEVTDYARDSNGDWIGG</sequence>
<keyword evidence="3" id="KW-1185">Reference proteome</keyword>
<feature type="transmembrane region" description="Helical" evidence="1">
    <location>
        <begin position="26"/>
        <end position="48"/>
    </location>
</feature>
<dbReference type="OrthoDB" id="5115904at2"/>
<accession>A0A1I4ZLH0</accession>
<dbReference type="AlphaFoldDB" id="A0A1I4ZLH0"/>
<dbReference type="Proteomes" id="UP000198867">
    <property type="component" value="Unassembled WGS sequence"/>
</dbReference>
<dbReference type="RefSeq" id="WP_090709191.1">
    <property type="nucleotide sequence ID" value="NZ_FOVM01000002.1"/>
</dbReference>
<organism evidence="2 3">
    <name type="scientific">Mycetocola miduiensis</name>
    <dbReference type="NCBI Taxonomy" id="995034"/>
    <lineage>
        <taxon>Bacteria</taxon>
        <taxon>Bacillati</taxon>
        <taxon>Actinomycetota</taxon>
        <taxon>Actinomycetes</taxon>
        <taxon>Micrococcales</taxon>
        <taxon>Microbacteriaceae</taxon>
        <taxon>Mycetocola</taxon>
    </lineage>
</organism>
<name>A0A1I4ZLH0_9MICO</name>
<proteinExistence type="predicted"/>
<gene>
    <name evidence="2" type="ORF">SAMN05216219_0901</name>
</gene>
<keyword evidence="1" id="KW-0472">Membrane</keyword>
<keyword evidence="1" id="KW-1133">Transmembrane helix</keyword>
<evidence type="ECO:0000313" key="2">
    <source>
        <dbReference type="EMBL" id="SFN51017.1"/>
    </source>
</evidence>
<evidence type="ECO:0000256" key="1">
    <source>
        <dbReference type="SAM" id="Phobius"/>
    </source>
</evidence>
<dbReference type="EMBL" id="FOVM01000002">
    <property type="protein sequence ID" value="SFN51017.1"/>
    <property type="molecule type" value="Genomic_DNA"/>
</dbReference>
<protein>
    <submittedName>
        <fullName evidence="2">Uncharacterized protein</fullName>
    </submittedName>
</protein>